<reference evidence="3" key="2">
    <citation type="submission" date="2017-12" db="EMBL/GenBank/DDBJ databases">
        <title>Genome sequence of the Bar-tailed Godwit (Limosa lapponica baueri).</title>
        <authorList>
            <person name="Lima N.C.B."/>
            <person name="Parody-Merino A.M."/>
            <person name="Battley P.F."/>
            <person name="Fidler A.E."/>
            <person name="Prosdocimi F."/>
        </authorList>
    </citation>
    <scope>NUCLEOTIDE SEQUENCE [LARGE SCALE GENOMIC DNA]</scope>
</reference>
<protein>
    <submittedName>
        <fullName evidence="2">Rna-directed dna polymerase from mobile element jockey-like</fullName>
    </submittedName>
</protein>
<dbReference type="InterPro" id="IPR036691">
    <property type="entry name" value="Endo/exonu/phosph_ase_sf"/>
</dbReference>
<dbReference type="Pfam" id="PF00078">
    <property type="entry name" value="RVT_1"/>
    <property type="match status" value="1"/>
</dbReference>
<feature type="domain" description="Reverse transcriptase" evidence="1">
    <location>
        <begin position="163"/>
        <end position="260"/>
    </location>
</feature>
<dbReference type="OrthoDB" id="3230070at2759"/>
<dbReference type="InterPro" id="IPR000477">
    <property type="entry name" value="RT_dom"/>
</dbReference>
<keyword evidence="3" id="KW-1185">Reference proteome</keyword>
<dbReference type="GO" id="GO:0003964">
    <property type="term" value="F:RNA-directed DNA polymerase activity"/>
    <property type="evidence" value="ECO:0007669"/>
    <property type="project" value="UniProtKB-KW"/>
</dbReference>
<organism evidence="2 3">
    <name type="scientific">Limosa lapponica baueri</name>
    <dbReference type="NCBI Taxonomy" id="1758121"/>
    <lineage>
        <taxon>Eukaryota</taxon>
        <taxon>Metazoa</taxon>
        <taxon>Chordata</taxon>
        <taxon>Craniata</taxon>
        <taxon>Vertebrata</taxon>
        <taxon>Euteleostomi</taxon>
        <taxon>Archelosauria</taxon>
        <taxon>Archosauria</taxon>
        <taxon>Dinosauria</taxon>
        <taxon>Saurischia</taxon>
        <taxon>Theropoda</taxon>
        <taxon>Coelurosauria</taxon>
        <taxon>Aves</taxon>
        <taxon>Neognathae</taxon>
        <taxon>Neoaves</taxon>
        <taxon>Charadriiformes</taxon>
        <taxon>Scolopacidae</taxon>
        <taxon>Limosa</taxon>
    </lineage>
</organism>
<dbReference type="PANTHER" id="PTHR33332">
    <property type="entry name" value="REVERSE TRANSCRIPTASE DOMAIN-CONTAINING PROTEIN"/>
    <property type="match status" value="1"/>
</dbReference>
<sequence length="495" mass="56404">MGMKSGAQLKCTYTNARSMGSKQDELEAIVQQDSYDVVTITETWWDHGHDWNAAMDGYKLFRRDRQGRRGVNSGPILHNIFIGGLEDGTEGTLSGSADDTKLGGVADMLDCSLPVKLVYVYIYQNDSVVQLNPKLWLETTLKHRAMIACKIISFKGTLGLIHLYLDLCKAFVTVLHDILVSKLERHGFDGWTTRWIRNWLDNCTQMVAVKDSTSKWKPVTSGIPQGSVWGPVLFNIFVRDMDRGIECTLSKFADDTKLCGAVDTLDGRDAIQRDLDRLERLGREWIENGPEEKDLWVLVDKKPNMNQQHVLAAQKTNCILGCIKRIMQGCSRPHVNIQERFPSTWHCLVTSLKLTMKEIAGFQRVCLESGRDKFETLNNQYRIHKGHNLTKCQIDRKQQSPEQGQCVASVCFMSQRSVHIDDLEKGIECTLSKFADNTTLGRSVDLLEGRKALQRDLDRLYQWAKANGMRFNKAKCWVLHLGHNNPRQCYRFGEE</sequence>
<keyword evidence="2" id="KW-0808">Transferase</keyword>
<evidence type="ECO:0000313" key="3">
    <source>
        <dbReference type="Proteomes" id="UP000233556"/>
    </source>
</evidence>
<gene>
    <name evidence="2" type="ORF">llap_4954</name>
</gene>
<name>A0A2I0UFB9_LIMLA</name>
<dbReference type="Gene3D" id="3.60.10.10">
    <property type="entry name" value="Endonuclease/exonuclease/phosphatase"/>
    <property type="match status" value="1"/>
</dbReference>
<reference evidence="3" key="1">
    <citation type="submission" date="2017-11" db="EMBL/GenBank/DDBJ databases">
        <authorList>
            <person name="Lima N.C."/>
            <person name="Parody-Merino A.M."/>
            <person name="Battley P.F."/>
            <person name="Fidler A.E."/>
            <person name="Prosdocimi F."/>
        </authorList>
    </citation>
    <scope>NUCLEOTIDE SEQUENCE [LARGE SCALE GENOMIC DNA]</scope>
</reference>
<proteinExistence type="predicted"/>
<accession>A0A2I0UFB9</accession>
<dbReference type="Proteomes" id="UP000233556">
    <property type="component" value="Unassembled WGS sequence"/>
</dbReference>
<keyword evidence="2" id="KW-0548">Nucleotidyltransferase</keyword>
<dbReference type="EMBL" id="KZ505806">
    <property type="protein sequence ID" value="PKU44744.1"/>
    <property type="molecule type" value="Genomic_DNA"/>
</dbReference>
<keyword evidence="2" id="KW-0695">RNA-directed DNA polymerase</keyword>
<evidence type="ECO:0000313" key="2">
    <source>
        <dbReference type="EMBL" id="PKU44744.1"/>
    </source>
</evidence>
<dbReference type="AlphaFoldDB" id="A0A2I0UFB9"/>
<dbReference type="SUPFAM" id="SSF56219">
    <property type="entry name" value="DNase I-like"/>
    <property type="match status" value="1"/>
</dbReference>
<evidence type="ECO:0000259" key="1">
    <source>
        <dbReference type="Pfam" id="PF00078"/>
    </source>
</evidence>